<dbReference type="RefSeq" id="WP_111654227.1">
    <property type="nucleotide sequence ID" value="NZ_JACHWI010000002.1"/>
</dbReference>
<evidence type="ECO:0000313" key="9">
    <source>
        <dbReference type="Proteomes" id="UP000249341"/>
    </source>
</evidence>
<feature type="domain" description="GtrA/DPMS transmembrane" evidence="7">
    <location>
        <begin position="11"/>
        <end position="123"/>
    </location>
</feature>
<dbReference type="EMBL" id="QLMJ01000025">
    <property type="protein sequence ID" value="RAK26847.1"/>
    <property type="molecule type" value="Genomic_DNA"/>
</dbReference>
<sequence length="125" mass="13084">MLTGDFGRLFRYGVSGGLSAVTHLGVGFALVRVLPPVVASAVGFVASVVVSYVLQHAWVFRSARGHGDAGARFLVVTGAAFALNCVVLWVGAEVLNGPFPAVQAVAIVLIPVLNYALNSRWTFAD</sequence>
<evidence type="ECO:0000256" key="1">
    <source>
        <dbReference type="ARBA" id="ARBA00004141"/>
    </source>
</evidence>
<protein>
    <submittedName>
        <fullName evidence="8">Putative flippase GtrA</fullName>
    </submittedName>
</protein>
<evidence type="ECO:0000256" key="6">
    <source>
        <dbReference type="SAM" id="Phobius"/>
    </source>
</evidence>
<feature type="transmembrane region" description="Helical" evidence="6">
    <location>
        <begin position="98"/>
        <end position="117"/>
    </location>
</feature>
<feature type="transmembrane region" description="Helical" evidence="6">
    <location>
        <begin position="37"/>
        <end position="59"/>
    </location>
</feature>
<dbReference type="GO" id="GO:0005886">
    <property type="term" value="C:plasma membrane"/>
    <property type="evidence" value="ECO:0007669"/>
    <property type="project" value="TreeGrafter"/>
</dbReference>
<accession>A0A327YYX8</accession>
<comment type="similarity">
    <text evidence="2">Belongs to the GtrA family.</text>
</comment>
<name>A0A327YYX8_9ACTN</name>
<feature type="transmembrane region" description="Helical" evidence="6">
    <location>
        <begin position="12"/>
        <end position="31"/>
    </location>
</feature>
<dbReference type="PANTHER" id="PTHR38459">
    <property type="entry name" value="PROPHAGE BACTOPRENOL-LINKED GLUCOSE TRANSLOCASE HOMOLOG"/>
    <property type="match status" value="1"/>
</dbReference>
<keyword evidence="9" id="KW-1185">Reference proteome</keyword>
<gene>
    <name evidence="8" type="ORF">B0I29_1251</name>
</gene>
<organism evidence="8 9">
    <name type="scientific">Actinoplanes lutulentus</name>
    <dbReference type="NCBI Taxonomy" id="1287878"/>
    <lineage>
        <taxon>Bacteria</taxon>
        <taxon>Bacillati</taxon>
        <taxon>Actinomycetota</taxon>
        <taxon>Actinomycetes</taxon>
        <taxon>Micromonosporales</taxon>
        <taxon>Micromonosporaceae</taxon>
        <taxon>Actinoplanes</taxon>
    </lineage>
</organism>
<dbReference type="Proteomes" id="UP000249341">
    <property type="component" value="Unassembled WGS sequence"/>
</dbReference>
<evidence type="ECO:0000256" key="4">
    <source>
        <dbReference type="ARBA" id="ARBA00022989"/>
    </source>
</evidence>
<dbReference type="InterPro" id="IPR051401">
    <property type="entry name" value="GtrA_CellWall_Glycosyl"/>
</dbReference>
<evidence type="ECO:0000256" key="3">
    <source>
        <dbReference type="ARBA" id="ARBA00022692"/>
    </source>
</evidence>
<evidence type="ECO:0000256" key="5">
    <source>
        <dbReference type="ARBA" id="ARBA00023136"/>
    </source>
</evidence>
<keyword evidence="4 6" id="KW-1133">Transmembrane helix</keyword>
<dbReference type="InterPro" id="IPR007267">
    <property type="entry name" value="GtrA_DPMS_TM"/>
</dbReference>
<keyword evidence="3 6" id="KW-0812">Transmembrane</keyword>
<evidence type="ECO:0000259" key="7">
    <source>
        <dbReference type="Pfam" id="PF04138"/>
    </source>
</evidence>
<dbReference type="Pfam" id="PF04138">
    <property type="entry name" value="GtrA_DPMS_TM"/>
    <property type="match status" value="1"/>
</dbReference>
<dbReference type="GO" id="GO:0000271">
    <property type="term" value="P:polysaccharide biosynthetic process"/>
    <property type="evidence" value="ECO:0007669"/>
    <property type="project" value="InterPro"/>
</dbReference>
<comment type="subcellular location">
    <subcellularLocation>
        <location evidence="1">Membrane</location>
        <topology evidence="1">Multi-pass membrane protein</topology>
    </subcellularLocation>
</comment>
<dbReference type="AlphaFoldDB" id="A0A327YYX8"/>
<keyword evidence="5 6" id="KW-0472">Membrane</keyword>
<evidence type="ECO:0000256" key="2">
    <source>
        <dbReference type="ARBA" id="ARBA00009399"/>
    </source>
</evidence>
<dbReference type="PANTHER" id="PTHR38459:SF1">
    <property type="entry name" value="PROPHAGE BACTOPRENOL-LINKED GLUCOSE TRANSLOCASE HOMOLOG"/>
    <property type="match status" value="1"/>
</dbReference>
<evidence type="ECO:0000313" key="8">
    <source>
        <dbReference type="EMBL" id="RAK26847.1"/>
    </source>
</evidence>
<proteinExistence type="inferred from homology"/>
<feature type="transmembrane region" description="Helical" evidence="6">
    <location>
        <begin position="71"/>
        <end position="92"/>
    </location>
</feature>
<dbReference type="OrthoDB" id="9812049at2"/>
<comment type="caution">
    <text evidence="8">The sequence shown here is derived from an EMBL/GenBank/DDBJ whole genome shotgun (WGS) entry which is preliminary data.</text>
</comment>
<reference evidence="8 9" key="1">
    <citation type="submission" date="2018-06" db="EMBL/GenBank/DDBJ databases">
        <title>Genomic Encyclopedia of Type Strains, Phase III (KMG-III): the genomes of soil and plant-associated and newly described type strains.</title>
        <authorList>
            <person name="Whitman W."/>
        </authorList>
    </citation>
    <scope>NUCLEOTIDE SEQUENCE [LARGE SCALE GENOMIC DNA]</scope>
    <source>
        <strain evidence="8 9">CGMCC 4.7090</strain>
    </source>
</reference>